<feature type="non-terminal residue" evidence="1">
    <location>
        <position position="1"/>
    </location>
</feature>
<proteinExistence type="predicted"/>
<protein>
    <submittedName>
        <fullName evidence="1">Uncharacterized protein</fullName>
    </submittedName>
</protein>
<accession>A0ABN9WW14</accession>
<comment type="caution">
    <text evidence="1">The sequence shown here is derived from an EMBL/GenBank/DDBJ whole genome shotgun (WGS) entry which is preliminary data.</text>
</comment>
<feature type="non-terminal residue" evidence="1">
    <location>
        <position position="109"/>
    </location>
</feature>
<dbReference type="Proteomes" id="UP001189429">
    <property type="component" value="Unassembled WGS sequence"/>
</dbReference>
<name>A0ABN9WW14_9DINO</name>
<reference evidence="1" key="1">
    <citation type="submission" date="2023-10" db="EMBL/GenBank/DDBJ databases">
        <authorList>
            <person name="Chen Y."/>
            <person name="Shah S."/>
            <person name="Dougan E. K."/>
            <person name="Thang M."/>
            <person name="Chan C."/>
        </authorList>
    </citation>
    <scope>NUCLEOTIDE SEQUENCE [LARGE SCALE GENOMIC DNA]</scope>
</reference>
<gene>
    <name evidence="1" type="ORF">PCOR1329_LOCUS70064</name>
</gene>
<evidence type="ECO:0000313" key="2">
    <source>
        <dbReference type="Proteomes" id="UP001189429"/>
    </source>
</evidence>
<organism evidence="1 2">
    <name type="scientific">Prorocentrum cordatum</name>
    <dbReference type="NCBI Taxonomy" id="2364126"/>
    <lineage>
        <taxon>Eukaryota</taxon>
        <taxon>Sar</taxon>
        <taxon>Alveolata</taxon>
        <taxon>Dinophyceae</taxon>
        <taxon>Prorocentrales</taxon>
        <taxon>Prorocentraceae</taxon>
        <taxon>Prorocentrum</taxon>
    </lineage>
</organism>
<sequence length="109" mass="12328">ERAQLRALECFLPAMRIIATCSQCFDNYQAATDEEKLDAEWEFLSSVEAATKECKACEAGASPGCDLMKDIQRWMGSIEKRVYPIASESVQEVRSMQMDLLKHCIDMDP</sequence>
<evidence type="ECO:0000313" key="1">
    <source>
        <dbReference type="EMBL" id="CAK0889560.1"/>
    </source>
</evidence>
<keyword evidence="2" id="KW-1185">Reference proteome</keyword>
<dbReference type="EMBL" id="CAUYUJ010019234">
    <property type="protein sequence ID" value="CAK0889560.1"/>
    <property type="molecule type" value="Genomic_DNA"/>
</dbReference>